<dbReference type="SUPFAM" id="SSF54928">
    <property type="entry name" value="RNA-binding domain, RBD"/>
    <property type="match status" value="1"/>
</dbReference>
<feature type="region of interest" description="Disordered" evidence="2">
    <location>
        <begin position="211"/>
        <end position="239"/>
    </location>
</feature>
<name>A0A067LZU6_BOTB1</name>
<feature type="compositionally biased region" description="Low complexity" evidence="2">
    <location>
        <begin position="96"/>
        <end position="112"/>
    </location>
</feature>
<feature type="coiled-coil region" evidence="1">
    <location>
        <begin position="370"/>
        <end position="436"/>
    </location>
</feature>
<dbReference type="InParanoid" id="A0A067LZU6"/>
<reference evidence="4" key="1">
    <citation type="journal article" date="2014" name="Proc. Natl. Acad. Sci. U.S.A.">
        <title>Extensive sampling of basidiomycete genomes demonstrates inadequacy of the white-rot/brown-rot paradigm for wood decay fungi.</title>
        <authorList>
            <person name="Riley R."/>
            <person name="Salamov A.A."/>
            <person name="Brown D.W."/>
            <person name="Nagy L.G."/>
            <person name="Floudas D."/>
            <person name="Held B.W."/>
            <person name="Levasseur A."/>
            <person name="Lombard V."/>
            <person name="Morin E."/>
            <person name="Otillar R."/>
            <person name="Lindquist E.A."/>
            <person name="Sun H."/>
            <person name="LaButti K.M."/>
            <person name="Schmutz J."/>
            <person name="Jabbour D."/>
            <person name="Luo H."/>
            <person name="Baker S.E."/>
            <person name="Pisabarro A.G."/>
            <person name="Walton J.D."/>
            <person name="Blanchette R.A."/>
            <person name="Henrissat B."/>
            <person name="Martin F."/>
            <person name="Cullen D."/>
            <person name="Hibbett D.S."/>
            <person name="Grigoriev I.V."/>
        </authorList>
    </citation>
    <scope>NUCLEOTIDE SEQUENCE [LARGE SCALE GENOMIC DNA]</scope>
    <source>
        <strain evidence="4">FD-172 SS1</strain>
    </source>
</reference>
<dbReference type="HOGENOM" id="CLU_667287_0_0_1"/>
<dbReference type="AlphaFoldDB" id="A0A067LZU6"/>
<feature type="region of interest" description="Disordered" evidence="2">
    <location>
        <begin position="96"/>
        <end position="197"/>
    </location>
</feature>
<evidence type="ECO:0000256" key="1">
    <source>
        <dbReference type="SAM" id="Coils"/>
    </source>
</evidence>
<feature type="coiled-coil region" evidence="1">
    <location>
        <begin position="254"/>
        <end position="323"/>
    </location>
</feature>
<evidence type="ECO:0000313" key="3">
    <source>
        <dbReference type="EMBL" id="KDQ07910.1"/>
    </source>
</evidence>
<evidence type="ECO:0000256" key="2">
    <source>
        <dbReference type="SAM" id="MobiDB-lite"/>
    </source>
</evidence>
<gene>
    <name evidence="3" type="ORF">BOTBODRAFT_192069</name>
</gene>
<dbReference type="InterPro" id="IPR035979">
    <property type="entry name" value="RBD_domain_sf"/>
</dbReference>
<dbReference type="Proteomes" id="UP000027195">
    <property type="component" value="Unassembled WGS sequence"/>
</dbReference>
<organism evidence="3 4">
    <name type="scientific">Botryobasidium botryosum (strain FD-172 SS1)</name>
    <dbReference type="NCBI Taxonomy" id="930990"/>
    <lineage>
        <taxon>Eukaryota</taxon>
        <taxon>Fungi</taxon>
        <taxon>Dikarya</taxon>
        <taxon>Basidiomycota</taxon>
        <taxon>Agaricomycotina</taxon>
        <taxon>Agaricomycetes</taxon>
        <taxon>Cantharellales</taxon>
        <taxon>Botryobasidiaceae</taxon>
        <taxon>Botryobasidium</taxon>
    </lineage>
</organism>
<keyword evidence="4" id="KW-1185">Reference proteome</keyword>
<evidence type="ECO:0000313" key="4">
    <source>
        <dbReference type="Proteomes" id="UP000027195"/>
    </source>
</evidence>
<accession>A0A067LZU6</accession>
<dbReference type="GO" id="GO:0003676">
    <property type="term" value="F:nucleic acid binding"/>
    <property type="evidence" value="ECO:0007669"/>
    <property type="project" value="InterPro"/>
</dbReference>
<proteinExistence type="predicted"/>
<protein>
    <recommendedName>
        <fullName evidence="5">RRM domain-containing protein</fullName>
    </recommendedName>
</protein>
<dbReference type="EMBL" id="KL198098">
    <property type="protein sequence ID" value="KDQ07910.1"/>
    <property type="molecule type" value="Genomic_DNA"/>
</dbReference>
<evidence type="ECO:0008006" key="5">
    <source>
        <dbReference type="Google" id="ProtNLM"/>
    </source>
</evidence>
<keyword evidence="1" id="KW-0175">Coiled coil</keyword>
<sequence length="473" mass="52816">MRSTVHIAGQNDALEYVSDTEIRTIFGPYGRIIGIHRWRNEKTDVLHFFIDFSTVDSAVAASRYRDPKYRWISLLATTPGLYDVYRKAKAQSKAPARYPAIAASPSSSSTGAHDIQSRSVSTPHPNPSTPLAPEAKGASDPRGNKYPLTYAPIQTPDRSPYPSSGTNELASAPGNRPAMPPISLNPAYTKPSGTIEAPYPINSAIKRMFESDSEEECDADYAPSRESRRRRRSGSVERVPSLESIELVQERLRCSELESRAQDAGDRLAALQRRVEQLAAEKQMLEGEAIERAAHGAELKEHCEALERQLVEANARVVGAREELASKKATRDAEMEARCELLGELAQAEEARIATIEKVEKGSVERGVWEAEMTQRCEALERDWEEARAKEREECEVRQCLSAQRIVEEAELRRRCERLEMELAESLGSLLEAEKDREQLKRMVDGAFIVPALQRAFLQIDGLLKELVETAPT</sequence>